<accession>A0A1F6C4A9</accession>
<dbReference type="InterPro" id="IPR001482">
    <property type="entry name" value="T2SS/T4SS_dom"/>
</dbReference>
<dbReference type="SMART" id="SM00382">
    <property type="entry name" value="AAA"/>
    <property type="match status" value="1"/>
</dbReference>
<evidence type="ECO:0000256" key="2">
    <source>
        <dbReference type="ARBA" id="ARBA00022741"/>
    </source>
</evidence>
<dbReference type="InterPro" id="IPR027417">
    <property type="entry name" value="P-loop_NTPase"/>
</dbReference>
<comment type="similarity">
    <text evidence="1">Belongs to the GSP E family.</text>
</comment>
<dbReference type="EMBL" id="MFKM01000002">
    <property type="protein sequence ID" value="OGG43918.1"/>
    <property type="molecule type" value="Genomic_DNA"/>
</dbReference>
<dbReference type="Pfam" id="PF00437">
    <property type="entry name" value="T2SSE"/>
    <property type="match status" value="1"/>
</dbReference>
<comment type="caution">
    <text evidence="5">The sequence shown here is derived from an EMBL/GenBank/DDBJ whole genome shotgun (WGS) entry which is preliminary data.</text>
</comment>
<dbReference type="InterPro" id="IPR003593">
    <property type="entry name" value="AAA+_ATPase"/>
</dbReference>
<dbReference type="STRING" id="1798473.A3G50_02815"/>
<gene>
    <name evidence="5" type="ORF">A3G50_02815</name>
</gene>
<reference evidence="5 6" key="1">
    <citation type="journal article" date="2016" name="Nat. Commun.">
        <title>Thousands of microbial genomes shed light on interconnected biogeochemical processes in an aquifer system.</title>
        <authorList>
            <person name="Anantharaman K."/>
            <person name="Brown C.T."/>
            <person name="Hug L.A."/>
            <person name="Sharon I."/>
            <person name="Castelle C.J."/>
            <person name="Probst A.J."/>
            <person name="Thomas B.C."/>
            <person name="Singh A."/>
            <person name="Wilkins M.J."/>
            <person name="Karaoz U."/>
            <person name="Brodie E.L."/>
            <person name="Williams K.H."/>
            <person name="Hubbard S.S."/>
            <person name="Banfield J.F."/>
        </authorList>
    </citation>
    <scope>NUCLEOTIDE SEQUENCE [LARGE SCALE GENOMIC DNA]</scope>
</reference>
<dbReference type="GO" id="GO:0005524">
    <property type="term" value="F:ATP binding"/>
    <property type="evidence" value="ECO:0007669"/>
    <property type="project" value="UniProtKB-KW"/>
</dbReference>
<dbReference type="Gene3D" id="3.30.450.90">
    <property type="match status" value="1"/>
</dbReference>
<dbReference type="PANTHER" id="PTHR30258">
    <property type="entry name" value="TYPE II SECRETION SYSTEM PROTEIN GSPE-RELATED"/>
    <property type="match status" value="1"/>
</dbReference>
<evidence type="ECO:0000256" key="3">
    <source>
        <dbReference type="ARBA" id="ARBA00022840"/>
    </source>
</evidence>
<sequence>MAEVRISFLKQEIEKELKLDEGSSIVKLVDLLLEYAFLNRASDVHIDPESTKLAMRLRIDGVLRDAFVFPKELQPEIISRIKVLSGLRTDEHQMAQDGRFRATIVDVGYVDVRVSIVPTYDGENAILRLLSERTKIVAIEDLDLNEKDLFRLQKAIRRPYGMILATGPTGSGKTTTLYTVIRALNTKEVSILTIEDPIEYAIAGIDQIQVNTRTGLTFANGLRSILRQDPNIIMVGEIRDEETAGIAVNAALTGHLLLSTIHTNDAATAFPRLIDMKIEPFLITSTVNIVVGQRLVRRICPDCKIEMKITHTEFESLFSSLTLNVLKNNREFFKGKGCDQCNQSGYYGRLGIYEVLEIDDSIRDAIMQRKNASVIRSIAIKNGMTTMLEDGFKKAIEGKTTIEEILRVIHE</sequence>
<dbReference type="GO" id="GO:0016887">
    <property type="term" value="F:ATP hydrolysis activity"/>
    <property type="evidence" value="ECO:0007669"/>
    <property type="project" value="TreeGrafter"/>
</dbReference>
<dbReference type="PANTHER" id="PTHR30258:SF2">
    <property type="entry name" value="COMG OPERON PROTEIN 1"/>
    <property type="match status" value="1"/>
</dbReference>
<dbReference type="AlphaFoldDB" id="A0A1F6C4A9"/>
<evidence type="ECO:0000256" key="1">
    <source>
        <dbReference type="ARBA" id="ARBA00006611"/>
    </source>
</evidence>
<keyword evidence="3" id="KW-0067">ATP-binding</keyword>
<dbReference type="CDD" id="cd01129">
    <property type="entry name" value="PulE-GspE-like"/>
    <property type="match status" value="1"/>
</dbReference>
<name>A0A1F6C4A9_9BACT</name>
<dbReference type="GO" id="GO:0005886">
    <property type="term" value="C:plasma membrane"/>
    <property type="evidence" value="ECO:0007669"/>
    <property type="project" value="TreeGrafter"/>
</dbReference>
<evidence type="ECO:0000259" key="4">
    <source>
        <dbReference type="SMART" id="SM00382"/>
    </source>
</evidence>
<dbReference type="SUPFAM" id="SSF52540">
    <property type="entry name" value="P-loop containing nucleoside triphosphate hydrolases"/>
    <property type="match status" value="1"/>
</dbReference>
<keyword evidence="2" id="KW-0547">Nucleotide-binding</keyword>
<dbReference type="Proteomes" id="UP000176633">
    <property type="component" value="Unassembled WGS sequence"/>
</dbReference>
<evidence type="ECO:0000313" key="6">
    <source>
        <dbReference type="Proteomes" id="UP000176633"/>
    </source>
</evidence>
<protein>
    <recommendedName>
        <fullName evidence="4">AAA+ ATPase domain-containing protein</fullName>
    </recommendedName>
</protein>
<dbReference type="Gene3D" id="3.40.50.300">
    <property type="entry name" value="P-loop containing nucleotide triphosphate hydrolases"/>
    <property type="match status" value="1"/>
</dbReference>
<dbReference type="FunFam" id="3.40.50.300:FF:000398">
    <property type="entry name" value="Type IV pilus assembly ATPase PilB"/>
    <property type="match status" value="1"/>
</dbReference>
<organism evidence="5 6">
    <name type="scientific">Candidatus Jorgensenbacteria bacterium RIFCSPLOWO2_12_FULL_42_11</name>
    <dbReference type="NCBI Taxonomy" id="1798473"/>
    <lineage>
        <taxon>Bacteria</taxon>
        <taxon>Candidatus Joergenseniibacteriota</taxon>
    </lineage>
</organism>
<feature type="domain" description="AAA+ ATPase" evidence="4">
    <location>
        <begin position="159"/>
        <end position="311"/>
    </location>
</feature>
<evidence type="ECO:0000313" key="5">
    <source>
        <dbReference type="EMBL" id="OGG43918.1"/>
    </source>
</evidence>
<proteinExistence type="inferred from homology"/>